<evidence type="ECO:0000313" key="1">
    <source>
        <dbReference type="EMBL" id="KAF2111695.1"/>
    </source>
</evidence>
<sequence length="472" mass="52416">MIDVFHSIVAALVIAQSPNELHRRPSTSTSIARAASPAMQSTVATRRALHYLTSKIHPQLPLSPREQQQLLNILTTSFRAHLNRQHPLSPPEKEARSRTALVQHVPQPNTSQTAANKHIDSILANPLFSAPPRRGSDAAHAEVQDVFKDPLGWFMGQAAIGAADVSKAAACLTVLSQKKRSNDEHAARAVQTRPGTRIADWLWSSGLEGSRSFIGRPHSILPQLIPLLVEEGEENPIWRWMQQENDTLVQKTGLTVDQVLAFKARLLAKVVQVKLETSDTLDEALAAFAKAQYHTDEPTGARVLRHAGTSILARVLSDAEVSASPELYQTFLDKVRAWTGTFDRIMESLLWLRHPSKRSARPGLAYIKHAQGSHLLGLDIGIRPTKKRRELVVELCLGVARQSMAEHRFQDAQVALEFAKDHFPDMVLAPPAANSDMKELLSDHYVPLKMTRRISEEEKEKNLQMLDSLLPG</sequence>
<dbReference type="OrthoDB" id="5424391at2759"/>
<organism evidence="1 2">
    <name type="scientific">Lophiotrema nucula</name>
    <dbReference type="NCBI Taxonomy" id="690887"/>
    <lineage>
        <taxon>Eukaryota</taxon>
        <taxon>Fungi</taxon>
        <taxon>Dikarya</taxon>
        <taxon>Ascomycota</taxon>
        <taxon>Pezizomycotina</taxon>
        <taxon>Dothideomycetes</taxon>
        <taxon>Pleosporomycetidae</taxon>
        <taxon>Pleosporales</taxon>
        <taxon>Lophiotremataceae</taxon>
        <taxon>Lophiotrema</taxon>
    </lineage>
</organism>
<dbReference type="EMBL" id="ML977333">
    <property type="protein sequence ID" value="KAF2111695.1"/>
    <property type="molecule type" value="Genomic_DNA"/>
</dbReference>
<gene>
    <name evidence="1" type="ORF">BDV96DRAFT_581586</name>
</gene>
<accession>A0A6A5YX17</accession>
<keyword evidence="2" id="KW-1185">Reference proteome</keyword>
<name>A0A6A5YX17_9PLEO</name>
<proteinExistence type="predicted"/>
<reference evidence="1" key="1">
    <citation type="journal article" date="2020" name="Stud. Mycol.">
        <title>101 Dothideomycetes genomes: a test case for predicting lifestyles and emergence of pathogens.</title>
        <authorList>
            <person name="Haridas S."/>
            <person name="Albert R."/>
            <person name="Binder M."/>
            <person name="Bloem J."/>
            <person name="Labutti K."/>
            <person name="Salamov A."/>
            <person name="Andreopoulos B."/>
            <person name="Baker S."/>
            <person name="Barry K."/>
            <person name="Bills G."/>
            <person name="Bluhm B."/>
            <person name="Cannon C."/>
            <person name="Castanera R."/>
            <person name="Culley D."/>
            <person name="Daum C."/>
            <person name="Ezra D."/>
            <person name="Gonzalez J."/>
            <person name="Henrissat B."/>
            <person name="Kuo A."/>
            <person name="Liang C."/>
            <person name="Lipzen A."/>
            <person name="Lutzoni F."/>
            <person name="Magnuson J."/>
            <person name="Mondo S."/>
            <person name="Nolan M."/>
            <person name="Ohm R."/>
            <person name="Pangilinan J."/>
            <person name="Park H.-J."/>
            <person name="Ramirez L."/>
            <person name="Alfaro M."/>
            <person name="Sun H."/>
            <person name="Tritt A."/>
            <person name="Yoshinaga Y."/>
            <person name="Zwiers L.-H."/>
            <person name="Turgeon B."/>
            <person name="Goodwin S."/>
            <person name="Spatafora J."/>
            <person name="Crous P."/>
            <person name="Grigoriev I."/>
        </authorList>
    </citation>
    <scope>NUCLEOTIDE SEQUENCE</scope>
    <source>
        <strain evidence="1">CBS 627.86</strain>
    </source>
</reference>
<dbReference type="Proteomes" id="UP000799770">
    <property type="component" value="Unassembled WGS sequence"/>
</dbReference>
<evidence type="ECO:0000313" key="2">
    <source>
        <dbReference type="Proteomes" id="UP000799770"/>
    </source>
</evidence>
<dbReference type="AlphaFoldDB" id="A0A6A5YX17"/>
<protein>
    <submittedName>
        <fullName evidence="1">Uncharacterized protein</fullName>
    </submittedName>
</protein>